<evidence type="ECO:0000313" key="3">
    <source>
        <dbReference type="Proteomes" id="UP000078368"/>
    </source>
</evidence>
<accession>A0A179B464</accession>
<feature type="compositionally biased region" description="Low complexity" evidence="1">
    <location>
        <begin position="20"/>
        <end position="31"/>
    </location>
</feature>
<sequence>MGAPIEPPGELVEPPDDPAELPGEFVGLPGEPVEPPGDRPADGLAVAFAAGTPASARAKASAPDDALAIAGCARTVKANAESAAKGRNSRVAVFLIFPPNIRDD</sequence>
<protein>
    <submittedName>
        <fullName evidence="2">Uncharacterized protein</fullName>
    </submittedName>
</protein>
<dbReference type="AlphaFoldDB" id="A0A179B464"/>
<organism evidence="2 3">
    <name type="scientific">Peptidiphaga gingivicola</name>
    <dbReference type="NCBI Taxonomy" id="2741497"/>
    <lineage>
        <taxon>Bacteria</taxon>
        <taxon>Bacillati</taxon>
        <taxon>Actinomycetota</taxon>
        <taxon>Actinomycetes</taxon>
        <taxon>Actinomycetales</taxon>
        <taxon>Actinomycetaceae</taxon>
        <taxon>Peptidiphaga</taxon>
    </lineage>
</organism>
<evidence type="ECO:0000256" key="1">
    <source>
        <dbReference type="SAM" id="MobiDB-lite"/>
    </source>
</evidence>
<proteinExistence type="predicted"/>
<name>A0A179B464_9ACTO</name>
<reference evidence="2 3" key="1">
    <citation type="submission" date="2016-04" db="EMBL/GenBank/DDBJ databases">
        <title>Peptidophaga gingivicola gen. nov., sp. nov., isolated from human subgingival plaque.</title>
        <authorList>
            <person name="Beall C.J."/>
            <person name="Mokrzan E.M."/>
            <person name="Griffen A.L."/>
            <person name="Leys E.J."/>
        </authorList>
    </citation>
    <scope>NUCLEOTIDE SEQUENCE [LARGE SCALE GENOMIC DNA]</scope>
    <source>
        <strain evidence="2 3">BA112</strain>
    </source>
</reference>
<comment type="caution">
    <text evidence="2">The sequence shown here is derived from an EMBL/GenBank/DDBJ whole genome shotgun (WGS) entry which is preliminary data.</text>
</comment>
<dbReference type="Proteomes" id="UP000078368">
    <property type="component" value="Unassembled WGS sequence"/>
</dbReference>
<keyword evidence="3" id="KW-1185">Reference proteome</keyword>
<evidence type="ECO:0000313" key="2">
    <source>
        <dbReference type="EMBL" id="OAP86240.1"/>
    </source>
</evidence>
<dbReference type="EMBL" id="LVZK01000001">
    <property type="protein sequence ID" value="OAP86240.1"/>
    <property type="molecule type" value="Genomic_DNA"/>
</dbReference>
<gene>
    <name evidence="2" type="ORF">A4H34_03455</name>
</gene>
<feature type="region of interest" description="Disordered" evidence="1">
    <location>
        <begin position="1"/>
        <end position="41"/>
    </location>
</feature>